<keyword evidence="3" id="KW-0378">Hydrolase</keyword>
<dbReference type="PANTHER" id="PTHR43447">
    <property type="entry name" value="ALPHA-AMYLASE"/>
    <property type="match status" value="1"/>
</dbReference>
<evidence type="ECO:0000313" key="4">
    <source>
        <dbReference type="Proteomes" id="UP000095349"/>
    </source>
</evidence>
<dbReference type="SUPFAM" id="SSF51445">
    <property type="entry name" value="(Trans)glycosidases"/>
    <property type="match status" value="1"/>
</dbReference>
<protein>
    <submittedName>
        <fullName evidence="3">Alpha-amylase</fullName>
        <ecNumber evidence="3">3.2.1.1</ecNumber>
    </submittedName>
</protein>
<dbReference type="KEGG" id="srn:A4G23_05191"/>
<dbReference type="PRINTS" id="PR00110">
    <property type="entry name" value="ALPHAAMYLASE"/>
</dbReference>
<gene>
    <name evidence="3" type="primary">aml_3</name>
    <name evidence="3" type="ORF">A4G23_05191</name>
</gene>
<keyword evidence="3" id="KW-0326">Glycosidase</keyword>
<feature type="compositionally biased region" description="Basic residues" evidence="2">
    <location>
        <begin position="63"/>
        <end position="72"/>
    </location>
</feature>
<organism evidence="3 4">
    <name type="scientific">Streptomyces rubrolavendulae</name>
    <dbReference type="NCBI Taxonomy" id="285473"/>
    <lineage>
        <taxon>Bacteria</taxon>
        <taxon>Bacillati</taxon>
        <taxon>Actinomycetota</taxon>
        <taxon>Actinomycetes</taxon>
        <taxon>Kitasatosporales</taxon>
        <taxon>Streptomycetaceae</taxon>
        <taxon>Streptomyces</taxon>
    </lineage>
</organism>
<name>A0A1D8GA16_9ACTN</name>
<dbReference type="AlphaFoldDB" id="A0A1D8GA16"/>
<dbReference type="InterPro" id="IPR017853">
    <property type="entry name" value="GH"/>
</dbReference>
<dbReference type="GO" id="GO:0005975">
    <property type="term" value="P:carbohydrate metabolic process"/>
    <property type="evidence" value="ECO:0007669"/>
    <property type="project" value="InterPro"/>
</dbReference>
<dbReference type="GO" id="GO:0043169">
    <property type="term" value="F:cation binding"/>
    <property type="evidence" value="ECO:0007669"/>
    <property type="project" value="InterPro"/>
</dbReference>
<accession>A0A1D8GA16</accession>
<keyword evidence="1" id="KW-0119">Carbohydrate metabolism</keyword>
<proteinExistence type="predicted"/>
<keyword evidence="4" id="KW-1185">Reference proteome</keyword>
<dbReference type="GO" id="GO:0004556">
    <property type="term" value="F:alpha-amylase activity"/>
    <property type="evidence" value="ECO:0007669"/>
    <property type="project" value="UniProtKB-EC"/>
</dbReference>
<evidence type="ECO:0000256" key="1">
    <source>
        <dbReference type="ARBA" id="ARBA00023277"/>
    </source>
</evidence>
<sequence length="163" mass="17136">MRGGSYGLDRKEPLTGCGKSLHRTCRARRVAAGGPLVRISGSGGTTAGRTTAALALLREPLRSSRRPGPRRRTPNERVQGPQWWTAYQPVSYGIAARPGDRTAFKRMIDTCHAAGVEVVVDTVINHLAADSAGTGTGDWPRPGDGTGASFHVDAATAWASGST</sequence>
<dbReference type="PATRIC" id="fig|285473.5.peg.5466"/>
<dbReference type="STRING" id="285473.A4G23_05191"/>
<reference evidence="3 4" key="1">
    <citation type="submission" date="2016-09" db="EMBL/GenBank/DDBJ databases">
        <title>Streptomyces rubrolavendulae MJM4426 Genome sequencing and assembly.</title>
        <authorList>
            <person name="Kim J.-G."/>
        </authorList>
    </citation>
    <scope>NUCLEOTIDE SEQUENCE [LARGE SCALE GENOMIC DNA]</scope>
    <source>
        <strain evidence="3 4">MJM4426</strain>
    </source>
</reference>
<dbReference type="Gene3D" id="3.20.20.80">
    <property type="entry name" value="Glycosidases"/>
    <property type="match status" value="1"/>
</dbReference>
<dbReference type="EC" id="3.2.1.1" evidence="3"/>
<feature type="region of interest" description="Disordered" evidence="2">
    <location>
        <begin position="59"/>
        <end position="80"/>
    </location>
</feature>
<dbReference type="EMBL" id="CP017316">
    <property type="protein sequence ID" value="AOT62296.1"/>
    <property type="molecule type" value="Genomic_DNA"/>
</dbReference>
<dbReference type="InterPro" id="IPR006046">
    <property type="entry name" value="Alpha_amylase"/>
</dbReference>
<dbReference type="Proteomes" id="UP000095349">
    <property type="component" value="Chromosome"/>
</dbReference>
<evidence type="ECO:0000313" key="3">
    <source>
        <dbReference type="EMBL" id="AOT62296.1"/>
    </source>
</evidence>
<evidence type="ECO:0000256" key="2">
    <source>
        <dbReference type="SAM" id="MobiDB-lite"/>
    </source>
</evidence>